<dbReference type="Proteomes" id="UP000030826">
    <property type="component" value="Unassembled WGS sequence"/>
</dbReference>
<dbReference type="PANTHER" id="PTHR38588:SF1">
    <property type="entry name" value="BLL0334 PROTEIN"/>
    <property type="match status" value="1"/>
</dbReference>
<evidence type="ECO:0000313" key="1">
    <source>
        <dbReference type="EMBL" id="KHJ55466.1"/>
    </source>
</evidence>
<evidence type="ECO:0008006" key="3">
    <source>
        <dbReference type="Google" id="ProtNLM"/>
    </source>
</evidence>
<comment type="caution">
    <text evidence="1">The sequence shown here is derived from an EMBL/GenBank/DDBJ whole genome shotgun (WGS) entry which is preliminary data.</text>
</comment>
<name>A0A0B1Q7W2_9HYPH</name>
<dbReference type="InterPro" id="IPR023393">
    <property type="entry name" value="START-like_dom_sf"/>
</dbReference>
<dbReference type="PANTHER" id="PTHR38588">
    <property type="entry name" value="BLL0334 PROTEIN"/>
    <property type="match status" value="1"/>
</dbReference>
<sequence length="148" mass="16286">MKIEGEVWLPLERERVWQGLNDPGVLKDCIHACEHLEWVGPDLLEATVAVKVSIARVRFHGTIRLSDVVPAERYVLNGEGRGIAGAASGRAHVHLSDADGGTRLAYRAEASAGGKLAEFGQAWIEKAGRKLAERFFQRFQARIEEGNV</sequence>
<dbReference type="Pfam" id="PF06240">
    <property type="entry name" value="COXG"/>
    <property type="match status" value="1"/>
</dbReference>
<reference evidence="1 2" key="1">
    <citation type="submission" date="2014-09" db="EMBL/GenBank/DDBJ databases">
        <title>Isolation and characterization of Aurantimonas altamirensis ON-56566 from clinical sample following a dog bite.</title>
        <authorList>
            <person name="Eshaghi A."/>
            <person name="Li A."/>
            <person name="Shahinas D."/>
            <person name="Bahn P."/>
            <person name="Kus J.V."/>
            <person name="Patel S.N."/>
        </authorList>
    </citation>
    <scope>NUCLEOTIDE SEQUENCE [LARGE SCALE GENOMIC DNA]</scope>
    <source>
        <strain evidence="1 2">ON-56566</strain>
    </source>
</reference>
<gene>
    <name evidence="1" type="ORF">LA66_02035</name>
</gene>
<dbReference type="Gene3D" id="3.30.530.20">
    <property type="match status" value="1"/>
</dbReference>
<dbReference type="EMBL" id="JRFJ01000001">
    <property type="protein sequence ID" value="KHJ55466.1"/>
    <property type="molecule type" value="Genomic_DNA"/>
</dbReference>
<proteinExistence type="predicted"/>
<evidence type="ECO:0000313" key="2">
    <source>
        <dbReference type="Proteomes" id="UP000030826"/>
    </source>
</evidence>
<dbReference type="InterPro" id="IPR010419">
    <property type="entry name" value="CO_DH_gsu"/>
</dbReference>
<protein>
    <recommendedName>
        <fullName evidence="3">Carbon monoxide dehydrogenase</fullName>
    </recommendedName>
</protein>
<dbReference type="STRING" id="370622.LA66_02035"/>
<accession>A0A0B1Q7W2</accession>
<dbReference type="AlphaFoldDB" id="A0A0B1Q7W2"/>
<dbReference type="CDD" id="cd05018">
    <property type="entry name" value="CoxG"/>
    <property type="match status" value="1"/>
</dbReference>
<dbReference type="SUPFAM" id="SSF55961">
    <property type="entry name" value="Bet v1-like"/>
    <property type="match status" value="1"/>
</dbReference>
<organism evidence="1 2">
    <name type="scientific">Aureimonas altamirensis</name>
    <dbReference type="NCBI Taxonomy" id="370622"/>
    <lineage>
        <taxon>Bacteria</taxon>
        <taxon>Pseudomonadati</taxon>
        <taxon>Pseudomonadota</taxon>
        <taxon>Alphaproteobacteria</taxon>
        <taxon>Hyphomicrobiales</taxon>
        <taxon>Aurantimonadaceae</taxon>
        <taxon>Aureimonas</taxon>
    </lineage>
</organism>